<dbReference type="EC" id="1.1.1.133" evidence="3 6"/>
<comment type="cofactor">
    <cofactor evidence="6">
        <name>Mg(2+)</name>
        <dbReference type="ChEBI" id="CHEBI:18420"/>
    </cofactor>
    <text evidence="6">Binds 1 Mg(2+) ion per monomer.</text>
</comment>
<name>A0A4R3MC43_9BURK</name>
<dbReference type="GO" id="GO:0005829">
    <property type="term" value="C:cytosol"/>
    <property type="evidence" value="ECO:0007669"/>
    <property type="project" value="TreeGrafter"/>
</dbReference>
<dbReference type="Pfam" id="PF04321">
    <property type="entry name" value="RmlD_sub_bind"/>
    <property type="match status" value="2"/>
</dbReference>
<gene>
    <name evidence="8" type="ORF">EDC26_104195</name>
</gene>
<dbReference type="PANTHER" id="PTHR10491:SF4">
    <property type="entry name" value="METHIONINE ADENOSYLTRANSFERASE 2 SUBUNIT BETA"/>
    <property type="match status" value="1"/>
</dbReference>
<comment type="pathway">
    <text evidence="1 6">Carbohydrate biosynthesis; dTDP-L-rhamnose biosynthesis.</text>
</comment>
<comment type="function">
    <text evidence="6">Catalyzes the reduction of dTDP-6-deoxy-L-lyxo-4-hexulose to yield dTDP-L-rhamnose.</text>
</comment>
<keyword evidence="9" id="KW-1185">Reference proteome</keyword>
<evidence type="ECO:0000256" key="4">
    <source>
        <dbReference type="ARBA" id="ARBA00017099"/>
    </source>
</evidence>
<evidence type="ECO:0000259" key="7">
    <source>
        <dbReference type="Pfam" id="PF04321"/>
    </source>
</evidence>
<dbReference type="InterPro" id="IPR036291">
    <property type="entry name" value="NAD(P)-bd_dom_sf"/>
</dbReference>
<protein>
    <recommendedName>
        <fullName evidence="4 6">dTDP-4-dehydrorhamnose reductase</fullName>
        <ecNumber evidence="3 6">1.1.1.133</ecNumber>
    </recommendedName>
</protein>
<evidence type="ECO:0000313" key="9">
    <source>
        <dbReference type="Proteomes" id="UP000295525"/>
    </source>
</evidence>
<evidence type="ECO:0000256" key="2">
    <source>
        <dbReference type="ARBA" id="ARBA00010944"/>
    </source>
</evidence>
<keyword evidence="6" id="KW-0521">NADP</keyword>
<comment type="similarity">
    <text evidence="2 6">Belongs to the dTDP-4-dehydrorhamnose reductase family.</text>
</comment>
<dbReference type="GO" id="GO:0008831">
    <property type="term" value="F:dTDP-4-dehydrorhamnose reductase activity"/>
    <property type="evidence" value="ECO:0007669"/>
    <property type="project" value="UniProtKB-EC"/>
</dbReference>
<dbReference type="AlphaFoldDB" id="A0A4R3MC43"/>
<dbReference type="Gene3D" id="3.40.50.720">
    <property type="entry name" value="NAD(P)-binding Rossmann-like Domain"/>
    <property type="match status" value="1"/>
</dbReference>
<feature type="domain" description="RmlD-like substrate binding" evidence="7">
    <location>
        <begin position="162"/>
        <end position="296"/>
    </location>
</feature>
<feature type="domain" description="RmlD-like substrate binding" evidence="7">
    <location>
        <begin position="1"/>
        <end position="141"/>
    </location>
</feature>
<dbReference type="Gene3D" id="3.90.25.10">
    <property type="entry name" value="UDP-galactose 4-epimerase, domain 1"/>
    <property type="match status" value="1"/>
</dbReference>
<dbReference type="SUPFAM" id="SSF51735">
    <property type="entry name" value="NAD(P)-binding Rossmann-fold domains"/>
    <property type="match status" value="1"/>
</dbReference>
<evidence type="ECO:0000256" key="5">
    <source>
        <dbReference type="ARBA" id="ARBA00048200"/>
    </source>
</evidence>
<keyword evidence="6" id="KW-0560">Oxidoreductase</keyword>
<accession>A0A4R3MC43</accession>
<reference evidence="8 9" key="1">
    <citation type="submission" date="2019-03" db="EMBL/GenBank/DDBJ databases">
        <title>Genomic Encyclopedia of Type Strains, Phase IV (KMG-IV): sequencing the most valuable type-strain genomes for metagenomic binning, comparative biology and taxonomic classification.</title>
        <authorList>
            <person name="Goeker M."/>
        </authorList>
    </citation>
    <scope>NUCLEOTIDE SEQUENCE [LARGE SCALE GENOMIC DNA]</scope>
    <source>
        <strain evidence="8 9">DSM 24591</strain>
    </source>
</reference>
<proteinExistence type="inferred from homology"/>
<dbReference type="InterPro" id="IPR029903">
    <property type="entry name" value="RmlD-like-bd"/>
</dbReference>
<dbReference type="OrthoDB" id="9803892at2"/>
<dbReference type="InterPro" id="IPR005913">
    <property type="entry name" value="dTDP_dehydrorham_reduct"/>
</dbReference>
<dbReference type="Proteomes" id="UP000295525">
    <property type="component" value="Unassembled WGS sequence"/>
</dbReference>
<dbReference type="RefSeq" id="WP_132581195.1">
    <property type="nucleotide sequence ID" value="NZ_SMAJ01000004.1"/>
</dbReference>
<sequence>MKVLLTGAGGQLGRCLQDRRPADWRLLAADHKTLDITDVQAVSRRVKQFQPQLIINAAAYTNVDQAESDRERAYAVNEHGARYLAQAARHAGARLIHISTDYVFDGEGLRPYVETDPVNPLNVYGRSKLAGEQAVLQECAEQPNVADHAQSGAAPRQPRPDAPSFIVLRTAWLYSEYGRNFVKAIVAGALQGQELNVVNDQIGAPTYAGNLAQAIIQIGRMPDLPGGVYHYSGSVALTRYEFARKVLDALGEAQRLGDSSEAFRFTPIVSGQHSVAASRPKYSVLDNGKIQKLGVKEGDGVDVCLRRMVAALLRG</sequence>
<evidence type="ECO:0000256" key="3">
    <source>
        <dbReference type="ARBA" id="ARBA00012929"/>
    </source>
</evidence>
<comment type="catalytic activity">
    <reaction evidence="5 6">
        <text>dTDP-beta-L-rhamnose + NADP(+) = dTDP-4-dehydro-beta-L-rhamnose + NADPH + H(+)</text>
        <dbReference type="Rhea" id="RHEA:21796"/>
        <dbReference type="ChEBI" id="CHEBI:15378"/>
        <dbReference type="ChEBI" id="CHEBI:57510"/>
        <dbReference type="ChEBI" id="CHEBI:57783"/>
        <dbReference type="ChEBI" id="CHEBI:58349"/>
        <dbReference type="ChEBI" id="CHEBI:62830"/>
        <dbReference type="EC" id="1.1.1.133"/>
    </reaction>
</comment>
<dbReference type="UniPathway" id="UPA00124"/>
<comment type="caution">
    <text evidence="8">The sequence shown here is derived from an EMBL/GenBank/DDBJ whole genome shotgun (WGS) entry which is preliminary data.</text>
</comment>
<dbReference type="CDD" id="cd05254">
    <property type="entry name" value="dTDP_HR_like_SDR_e"/>
    <property type="match status" value="1"/>
</dbReference>
<dbReference type="GO" id="GO:0019305">
    <property type="term" value="P:dTDP-rhamnose biosynthetic process"/>
    <property type="evidence" value="ECO:0007669"/>
    <property type="project" value="UniProtKB-UniPathway"/>
</dbReference>
<evidence type="ECO:0000313" key="8">
    <source>
        <dbReference type="EMBL" id="TCT09035.1"/>
    </source>
</evidence>
<evidence type="ECO:0000256" key="6">
    <source>
        <dbReference type="RuleBase" id="RU364082"/>
    </source>
</evidence>
<dbReference type="EMBL" id="SMAJ01000004">
    <property type="protein sequence ID" value="TCT09035.1"/>
    <property type="molecule type" value="Genomic_DNA"/>
</dbReference>
<evidence type="ECO:0000256" key="1">
    <source>
        <dbReference type="ARBA" id="ARBA00004781"/>
    </source>
</evidence>
<dbReference type="PANTHER" id="PTHR10491">
    <property type="entry name" value="DTDP-4-DEHYDRORHAMNOSE REDUCTASE"/>
    <property type="match status" value="1"/>
</dbReference>
<organism evidence="8 9">
    <name type="scientific">Paralcaligenes ureilyticus</name>
    <dbReference type="NCBI Taxonomy" id="627131"/>
    <lineage>
        <taxon>Bacteria</taxon>
        <taxon>Pseudomonadati</taxon>
        <taxon>Pseudomonadota</taxon>
        <taxon>Betaproteobacteria</taxon>
        <taxon>Burkholderiales</taxon>
        <taxon>Alcaligenaceae</taxon>
        <taxon>Paralcaligenes</taxon>
    </lineage>
</organism>